<dbReference type="Gene3D" id="1.10.150.20">
    <property type="entry name" value="5' to 3' exonuclease, C-terminal subdomain"/>
    <property type="match status" value="1"/>
</dbReference>
<keyword evidence="1" id="KW-0378">Hydrolase</keyword>
<accession>A0A7W6LTY2</accession>
<organism evidence="1 2">
    <name type="scientific">Sphingobium scionense</name>
    <dbReference type="NCBI Taxonomy" id="1404341"/>
    <lineage>
        <taxon>Bacteria</taxon>
        <taxon>Pseudomonadati</taxon>
        <taxon>Pseudomonadota</taxon>
        <taxon>Alphaproteobacteria</taxon>
        <taxon>Sphingomonadales</taxon>
        <taxon>Sphingomonadaceae</taxon>
        <taxon>Sphingobium</taxon>
    </lineage>
</organism>
<reference evidence="1 2" key="1">
    <citation type="submission" date="2020-08" db="EMBL/GenBank/DDBJ databases">
        <title>Genomic Encyclopedia of Type Strains, Phase IV (KMG-IV): sequencing the most valuable type-strain genomes for metagenomic binning, comparative biology and taxonomic classification.</title>
        <authorList>
            <person name="Goeker M."/>
        </authorList>
    </citation>
    <scope>NUCLEOTIDE SEQUENCE [LARGE SCALE GENOMIC DNA]</scope>
    <source>
        <strain evidence="1 2">DSM 19371</strain>
    </source>
</reference>
<gene>
    <name evidence="1" type="ORF">GGQ90_004203</name>
</gene>
<name>A0A7W6LTY2_9SPHN</name>
<keyword evidence="1" id="KW-0255">Endonuclease</keyword>
<evidence type="ECO:0000313" key="1">
    <source>
        <dbReference type="EMBL" id="MBB4150399.1"/>
    </source>
</evidence>
<sequence length="189" mass="19474">MQEFFMDYGLWLLIALLVVIGLVFLLSGKGKSAVVDETAPVTPPMVAEPIAEPAAAPLVAAPDPVPVAEPVIAEPVAVEPAVEEAPAPAPVIEPTPAPIPASPAVAAPADGADDLLKLKGVGPKLGALLTELGVTHYTQIAGWSDSDIAAIDAKLGNFKGRPVRDQWIDQAKYLAAGDIAGFEAKYGKI</sequence>
<dbReference type="GO" id="GO:0004519">
    <property type="term" value="F:endonuclease activity"/>
    <property type="evidence" value="ECO:0007669"/>
    <property type="project" value="UniProtKB-KW"/>
</dbReference>
<protein>
    <submittedName>
        <fullName evidence="1">Putative flap endonuclease-1-like 5' DNA nuclease</fullName>
    </submittedName>
</protein>
<dbReference type="AlphaFoldDB" id="A0A7W6LTY2"/>
<evidence type="ECO:0000313" key="2">
    <source>
        <dbReference type="Proteomes" id="UP000590524"/>
    </source>
</evidence>
<comment type="caution">
    <text evidence="1">The sequence shown here is derived from an EMBL/GenBank/DDBJ whole genome shotgun (WGS) entry which is preliminary data.</text>
</comment>
<keyword evidence="1" id="KW-0540">Nuclease</keyword>
<proteinExistence type="predicted"/>
<keyword evidence="2" id="KW-1185">Reference proteome</keyword>
<dbReference type="EMBL" id="JACIEU010000020">
    <property type="protein sequence ID" value="MBB4150399.1"/>
    <property type="molecule type" value="Genomic_DNA"/>
</dbReference>
<dbReference type="Proteomes" id="UP000590524">
    <property type="component" value="Unassembled WGS sequence"/>
</dbReference>
<dbReference type="RefSeq" id="WP_188083756.1">
    <property type="nucleotide sequence ID" value="NZ_JACIEU010000020.1"/>
</dbReference>